<name>A0ABT2EPD3_9BACT</name>
<dbReference type="Proteomes" id="UP001204798">
    <property type="component" value="Unassembled WGS sequence"/>
</dbReference>
<accession>A0ABT2EPD3</accession>
<comment type="similarity">
    <text evidence="1">Belongs to the GSP E family.</text>
</comment>
<dbReference type="InterPro" id="IPR006321">
    <property type="entry name" value="PilT/PilU"/>
</dbReference>
<dbReference type="InterPro" id="IPR003593">
    <property type="entry name" value="AAA+_ATPase"/>
</dbReference>
<dbReference type="InterPro" id="IPR001482">
    <property type="entry name" value="T2SS/T4SS_dom"/>
</dbReference>
<dbReference type="InterPro" id="IPR027417">
    <property type="entry name" value="P-loop_NTPase"/>
</dbReference>
<dbReference type="CDD" id="cd01131">
    <property type="entry name" value="PilT"/>
    <property type="match status" value="1"/>
</dbReference>
<evidence type="ECO:0000313" key="4">
    <source>
        <dbReference type="EMBL" id="MCS3919554.1"/>
    </source>
</evidence>
<dbReference type="Gene3D" id="3.30.450.90">
    <property type="match status" value="1"/>
</dbReference>
<evidence type="ECO:0000313" key="5">
    <source>
        <dbReference type="Proteomes" id="UP001204798"/>
    </source>
</evidence>
<evidence type="ECO:0000256" key="1">
    <source>
        <dbReference type="ARBA" id="ARBA00006611"/>
    </source>
</evidence>
<proteinExistence type="inferred from homology"/>
<organism evidence="4 5">
    <name type="scientific">Candidatus Fervidibacter sacchari</name>
    <dbReference type="NCBI Taxonomy" id="1448929"/>
    <lineage>
        <taxon>Bacteria</taxon>
        <taxon>Candidatus Fervidibacterota</taxon>
        <taxon>Candidatus Fervidibacter</taxon>
    </lineage>
</organism>
<dbReference type="PANTHER" id="PTHR30486">
    <property type="entry name" value="TWITCHING MOTILITY PROTEIN PILT"/>
    <property type="match status" value="1"/>
</dbReference>
<feature type="region of interest" description="Disordered" evidence="2">
    <location>
        <begin position="1"/>
        <end position="32"/>
    </location>
</feature>
<protein>
    <submittedName>
        <fullName evidence="4">Twitching motility protein PilT</fullName>
    </submittedName>
</protein>
<dbReference type="InterPro" id="IPR050921">
    <property type="entry name" value="T4SS_GSP_E_ATPase"/>
</dbReference>
<dbReference type="PROSITE" id="PS00662">
    <property type="entry name" value="T2SP_E"/>
    <property type="match status" value="1"/>
</dbReference>
<keyword evidence="5" id="KW-1185">Reference proteome</keyword>
<evidence type="ECO:0000259" key="3">
    <source>
        <dbReference type="PROSITE" id="PS00662"/>
    </source>
</evidence>
<gene>
    <name evidence="4" type="ORF">M2350_001967</name>
</gene>
<feature type="domain" description="Bacterial type II secretion system protein E" evidence="3">
    <location>
        <begin position="228"/>
        <end position="242"/>
    </location>
</feature>
<dbReference type="NCBIfam" id="TIGR01420">
    <property type="entry name" value="pilT_fam"/>
    <property type="match status" value="1"/>
</dbReference>
<reference evidence="4 5" key="1">
    <citation type="submission" date="2022-08" db="EMBL/GenBank/DDBJ databases">
        <title>Bacterial and archaeal communities from various locations to study Microbial Dark Matter (Phase II).</title>
        <authorList>
            <person name="Stepanauskas R."/>
        </authorList>
    </citation>
    <scope>NUCLEOTIDE SEQUENCE [LARGE SCALE GENOMIC DNA]</scope>
    <source>
        <strain evidence="4 5">PD1</strain>
    </source>
</reference>
<dbReference type="EMBL" id="JANUCP010000003">
    <property type="protein sequence ID" value="MCS3919554.1"/>
    <property type="molecule type" value="Genomic_DNA"/>
</dbReference>
<comment type="caution">
    <text evidence="4">The sequence shown here is derived from an EMBL/GenBank/DDBJ whole genome shotgun (WGS) entry which is preliminary data.</text>
</comment>
<evidence type="ECO:0000256" key="2">
    <source>
        <dbReference type="SAM" id="MobiDB-lite"/>
    </source>
</evidence>
<dbReference type="SMART" id="SM00382">
    <property type="entry name" value="AAA"/>
    <property type="match status" value="1"/>
</dbReference>
<dbReference type="SUPFAM" id="SSF52540">
    <property type="entry name" value="P-loop containing nucleoside triphosphate hydrolases"/>
    <property type="match status" value="1"/>
</dbReference>
<dbReference type="Pfam" id="PF00437">
    <property type="entry name" value="T2SSE"/>
    <property type="match status" value="1"/>
</dbReference>
<dbReference type="PANTHER" id="PTHR30486:SF16">
    <property type="entry name" value="TWITCHING MOTILITY PROTEIN PILT"/>
    <property type="match status" value="1"/>
</dbReference>
<sequence length="402" mass="44716">MEIELTPMDQQQRPQTGAVGVRPAAPPRELPSLDDVHIDDLLKEVVRRNASDLHLCVGVPPILRIDGQLYRTNFQPATPKQTQRLIYEILTDEQIQRFESSLELDFSYALQDIARFRVNVYKERGCIAAAFRLIPRRIPTVRELELPPILEELATRPRGLILVTGPTGHGKSTTLAAMIDYINRTKSVHIITIEDPIEYLHTHKKSVINQRELGEDTRSFPNALRAALRQDPDVILVGEMRDPETMAIAITAAETGHLVLSTVHTNSAAETIDRIIDVFPPNQQPQIRVQLSMNLVAVISQQLLPRAPGAPRNPYGGGRIAAVEIMIANPAIRNLIREGKTYQIPSIIQTSAAEGMQTMDQALRDLYVKGLITYETAMERAHNPEELKKLIAGAVGASTGTR</sequence>
<dbReference type="Gene3D" id="3.40.50.300">
    <property type="entry name" value="P-loop containing nucleotide triphosphate hydrolases"/>
    <property type="match status" value="1"/>
</dbReference>